<organism evidence="1 2">
    <name type="scientific">Nitrosotalea sinensis</name>
    <dbReference type="NCBI Taxonomy" id="1499975"/>
    <lineage>
        <taxon>Archaea</taxon>
        <taxon>Nitrososphaerota</taxon>
        <taxon>Nitrososphaeria</taxon>
        <taxon>Nitrosotaleales</taxon>
        <taxon>Nitrosotaleaceae</taxon>
        <taxon>Nitrosotalea</taxon>
    </lineage>
</organism>
<evidence type="ECO:0008006" key="3">
    <source>
        <dbReference type="Google" id="ProtNLM"/>
    </source>
</evidence>
<name>A0A2H1EIA3_9ARCH</name>
<sequence>MMKKFSQIDIGAEFYAEVVISASDLDAYLTFSRIKNIVYENAKPSEQEKKMVSGRAILSRIEGEFTRLEEMYGNLLIFYGIDGDPNWNNRQTRFLKPVYTGDILKVKYKISEKRELDDQFGLLGVDFEAVNQDNKAVVISNRNLYRIKKDPPMHQEPT</sequence>
<proteinExistence type="predicted"/>
<dbReference type="EMBL" id="FRFC01000005">
    <property type="protein sequence ID" value="SHO47342.1"/>
    <property type="molecule type" value="Genomic_DNA"/>
</dbReference>
<gene>
    <name evidence="1" type="ORF">NSIN_40058</name>
</gene>
<dbReference type="Gene3D" id="3.10.129.10">
    <property type="entry name" value="Hotdog Thioesterase"/>
    <property type="match status" value="1"/>
</dbReference>
<reference evidence="2" key="1">
    <citation type="submission" date="2016-12" db="EMBL/GenBank/DDBJ databases">
        <authorList>
            <person name="Herbold C."/>
        </authorList>
    </citation>
    <scope>NUCLEOTIDE SEQUENCE [LARGE SCALE GENOMIC DNA]</scope>
</reference>
<dbReference type="Proteomes" id="UP000232412">
    <property type="component" value="Unassembled WGS sequence"/>
</dbReference>
<protein>
    <recommendedName>
        <fullName evidence="3">N-terminal of MaoC-like dehydratase domain-containing protein</fullName>
    </recommendedName>
</protein>
<evidence type="ECO:0000313" key="1">
    <source>
        <dbReference type="EMBL" id="SHO47342.1"/>
    </source>
</evidence>
<dbReference type="InterPro" id="IPR029069">
    <property type="entry name" value="HotDog_dom_sf"/>
</dbReference>
<dbReference type="SUPFAM" id="SSF54637">
    <property type="entry name" value="Thioesterase/thiol ester dehydrase-isomerase"/>
    <property type="match status" value="1"/>
</dbReference>
<dbReference type="AlphaFoldDB" id="A0A2H1EIA3"/>
<evidence type="ECO:0000313" key="2">
    <source>
        <dbReference type="Proteomes" id="UP000232412"/>
    </source>
</evidence>
<accession>A0A2H1EIA3</accession>
<keyword evidence="2" id="KW-1185">Reference proteome</keyword>